<name>A0A6P7JX57_9TELE</name>
<proteinExistence type="predicted"/>
<dbReference type="GO" id="GO:0005576">
    <property type="term" value="C:extracellular region"/>
    <property type="evidence" value="ECO:0007669"/>
    <property type="project" value="UniProtKB-SubCell"/>
</dbReference>
<evidence type="ECO:0000256" key="6">
    <source>
        <dbReference type="ARBA" id="ARBA00023136"/>
    </source>
</evidence>
<keyword evidence="10" id="KW-1185">Reference proteome</keyword>
<keyword evidence="3" id="KW-1003">Cell membrane</keyword>
<dbReference type="PANTHER" id="PTHR20914">
    <property type="entry name" value="LY6/PLAUR DOMAIN-CONTAINING PROTEIN 8"/>
    <property type="match status" value="1"/>
</dbReference>
<organism evidence="10 11">
    <name type="scientific">Parambassis ranga</name>
    <name type="common">Indian glassy fish</name>
    <dbReference type="NCBI Taxonomy" id="210632"/>
    <lineage>
        <taxon>Eukaryota</taxon>
        <taxon>Metazoa</taxon>
        <taxon>Chordata</taxon>
        <taxon>Craniata</taxon>
        <taxon>Vertebrata</taxon>
        <taxon>Euteleostomi</taxon>
        <taxon>Actinopterygii</taxon>
        <taxon>Neopterygii</taxon>
        <taxon>Teleostei</taxon>
        <taxon>Neoteleostei</taxon>
        <taxon>Acanthomorphata</taxon>
        <taxon>Ovalentaria</taxon>
        <taxon>Ambassidae</taxon>
        <taxon>Parambassis</taxon>
    </lineage>
</organism>
<evidence type="ECO:0000256" key="8">
    <source>
        <dbReference type="SAM" id="SignalP"/>
    </source>
</evidence>
<dbReference type="AlphaFoldDB" id="A0A6P7JX57"/>
<dbReference type="SUPFAM" id="SSF57302">
    <property type="entry name" value="Snake toxin-like"/>
    <property type="match status" value="2"/>
</dbReference>
<feature type="chain" id="PRO_5044651385" evidence="8">
    <location>
        <begin position="19"/>
        <end position="205"/>
    </location>
</feature>
<dbReference type="GO" id="GO:0005886">
    <property type="term" value="C:plasma membrane"/>
    <property type="evidence" value="ECO:0007669"/>
    <property type="project" value="UniProtKB-SubCell"/>
</dbReference>
<dbReference type="InterPro" id="IPR035076">
    <property type="entry name" value="Toxin/TOLIP"/>
</dbReference>
<evidence type="ECO:0000313" key="11">
    <source>
        <dbReference type="RefSeq" id="XP_028281559.1"/>
    </source>
</evidence>
<dbReference type="PANTHER" id="PTHR20914:SF26">
    <property type="entry name" value="PHOSPHOLIPASE A2 INHIBITOR CNF-LIKE"/>
    <property type="match status" value="1"/>
</dbReference>
<gene>
    <name evidence="11 12" type="primary">LOC114448658</name>
</gene>
<dbReference type="RefSeq" id="XP_028281561.1">
    <property type="nucleotide sequence ID" value="XM_028425760.1"/>
</dbReference>
<accession>A0A6P7JX57</accession>
<feature type="domain" description="UPAR/Ly6" evidence="9">
    <location>
        <begin position="111"/>
        <end position="190"/>
    </location>
</feature>
<keyword evidence="7" id="KW-0325">Glycoprotein</keyword>
<keyword evidence="5 8" id="KW-0732">Signal</keyword>
<evidence type="ECO:0000313" key="10">
    <source>
        <dbReference type="Proteomes" id="UP000515145"/>
    </source>
</evidence>
<dbReference type="Gene3D" id="2.10.60.10">
    <property type="entry name" value="CD59"/>
    <property type="match status" value="2"/>
</dbReference>
<dbReference type="SMART" id="SM00134">
    <property type="entry name" value="LU"/>
    <property type="match status" value="2"/>
</dbReference>
<reference evidence="11 12" key="1">
    <citation type="submission" date="2025-04" db="UniProtKB">
        <authorList>
            <consortium name="RefSeq"/>
        </authorList>
    </citation>
    <scope>IDENTIFICATION</scope>
</reference>
<dbReference type="Pfam" id="PF00021">
    <property type="entry name" value="UPAR_LY6"/>
    <property type="match status" value="1"/>
</dbReference>
<dbReference type="InterPro" id="IPR050918">
    <property type="entry name" value="CNF-like_PLA2_Inhibitor"/>
</dbReference>
<dbReference type="InterPro" id="IPR045860">
    <property type="entry name" value="Snake_toxin-like_sf"/>
</dbReference>
<comment type="subcellular location">
    <subcellularLocation>
        <location evidence="1">Cell membrane</location>
    </subcellularLocation>
    <subcellularLocation>
        <location evidence="2">Secreted</location>
    </subcellularLocation>
</comment>
<evidence type="ECO:0000256" key="3">
    <source>
        <dbReference type="ARBA" id="ARBA00022475"/>
    </source>
</evidence>
<dbReference type="Proteomes" id="UP000515145">
    <property type="component" value="Chromosome 16"/>
</dbReference>
<dbReference type="RefSeq" id="XP_028281559.1">
    <property type="nucleotide sequence ID" value="XM_028425758.1"/>
</dbReference>
<evidence type="ECO:0000259" key="9">
    <source>
        <dbReference type="SMART" id="SM00134"/>
    </source>
</evidence>
<feature type="domain" description="UPAR/Ly6" evidence="9">
    <location>
        <begin position="19"/>
        <end position="109"/>
    </location>
</feature>
<evidence type="ECO:0000256" key="1">
    <source>
        <dbReference type="ARBA" id="ARBA00004236"/>
    </source>
</evidence>
<dbReference type="Pfam" id="PF00087">
    <property type="entry name" value="Toxin_TOLIP"/>
    <property type="match status" value="1"/>
</dbReference>
<evidence type="ECO:0000256" key="4">
    <source>
        <dbReference type="ARBA" id="ARBA00022525"/>
    </source>
</evidence>
<evidence type="ECO:0000313" key="12">
    <source>
        <dbReference type="RefSeq" id="XP_028281561.1"/>
    </source>
</evidence>
<evidence type="ECO:0000256" key="7">
    <source>
        <dbReference type="ARBA" id="ARBA00023180"/>
    </source>
</evidence>
<keyword evidence="6" id="KW-0472">Membrane</keyword>
<dbReference type="OrthoDB" id="5945173at2759"/>
<dbReference type="GeneID" id="114448658"/>
<evidence type="ECO:0000256" key="5">
    <source>
        <dbReference type="ARBA" id="ARBA00022729"/>
    </source>
</evidence>
<protein>
    <submittedName>
        <fullName evidence="11 12">Urokinase plasminogen activator surface receptor-like</fullName>
    </submittedName>
</protein>
<feature type="signal peptide" evidence="8">
    <location>
        <begin position="1"/>
        <end position="18"/>
    </location>
</feature>
<keyword evidence="4" id="KW-0964">Secreted</keyword>
<dbReference type="InterPro" id="IPR016054">
    <property type="entry name" value="LY6_UPA_recep-like"/>
</dbReference>
<sequence>MLFLTLIVGIVLLLKADALKCYDCVKTCTNTTKECPVQGQQCADMRVLSYHGSSNISDVNVKTCALAEDCVEHSVNYGVARTVVTSKCCTSNLCNTQRAPDASKSNPNGKKCFRCEGQKCTTTLNCVGNEDFCISTTVKAVIMKGCATKTICSNAQIALMTGAVGEEASCCQGDYCNTDSGTSASSTSAGLLLLVAPLMSLVLFS</sequence>
<evidence type="ECO:0000256" key="2">
    <source>
        <dbReference type="ARBA" id="ARBA00004613"/>
    </source>
</evidence>